<keyword evidence="3" id="KW-0732">Signal</keyword>
<evidence type="ECO:0000256" key="2">
    <source>
        <dbReference type="ARBA" id="ARBA00023235"/>
    </source>
</evidence>
<dbReference type="SUPFAM" id="SSF50891">
    <property type="entry name" value="Cyclophilin-like"/>
    <property type="match status" value="1"/>
</dbReference>
<dbReference type="Gene3D" id="2.40.100.10">
    <property type="entry name" value="Cyclophilin-like"/>
    <property type="match status" value="1"/>
</dbReference>
<dbReference type="PATRIC" id="fig|582515.4.peg.3936"/>
<dbReference type="EC" id="5.2.1.8" evidence="3"/>
<evidence type="ECO:0000313" key="5">
    <source>
        <dbReference type="EMBL" id="ERN40016.1"/>
    </source>
</evidence>
<keyword evidence="1 3" id="KW-0697">Rotamase</keyword>
<feature type="chain" id="PRO_5006530841" description="Peptidyl-prolyl cis-trans isomerase" evidence="3">
    <location>
        <begin position="23"/>
        <end position="235"/>
    </location>
</feature>
<dbReference type="PROSITE" id="PS51257">
    <property type="entry name" value="PROKAR_LIPOPROTEIN"/>
    <property type="match status" value="1"/>
</dbReference>
<proteinExistence type="inferred from homology"/>
<protein>
    <recommendedName>
        <fullName evidence="3">Peptidyl-prolyl cis-trans isomerase</fullName>
        <shortName evidence="3">PPIase</shortName>
        <ecNumber evidence="3">5.2.1.8</ecNumber>
    </recommendedName>
</protein>
<dbReference type="PROSITE" id="PS50072">
    <property type="entry name" value="CSA_PPIASE_2"/>
    <property type="match status" value="1"/>
</dbReference>
<evidence type="ECO:0000313" key="6">
    <source>
        <dbReference type="Proteomes" id="UP000016960"/>
    </source>
</evidence>
<dbReference type="Pfam" id="PF00160">
    <property type="entry name" value="Pro_isomerase"/>
    <property type="match status" value="1"/>
</dbReference>
<dbReference type="RefSeq" id="WP_022609118.1">
    <property type="nucleotide sequence ID" value="NZ_ASSJ01000082.1"/>
</dbReference>
<dbReference type="AlphaFoldDB" id="U5DEH1"/>
<dbReference type="InParanoid" id="U5DEH1"/>
<comment type="catalytic activity">
    <reaction evidence="3">
        <text>[protein]-peptidylproline (omega=180) = [protein]-peptidylproline (omega=0)</text>
        <dbReference type="Rhea" id="RHEA:16237"/>
        <dbReference type="Rhea" id="RHEA-COMP:10747"/>
        <dbReference type="Rhea" id="RHEA-COMP:10748"/>
        <dbReference type="ChEBI" id="CHEBI:83833"/>
        <dbReference type="ChEBI" id="CHEBI:83834"/>
        <dbReference type="EC" id="5.2.1.8"/>
    </reaction>
</comment>
<reference evidence="5 6" key="1">
    <citation type="submission" date="2013-05" db="EMBL/GenBank/DDBJ databases">
        <title>Draft genome sequence of Rubidibacter lacunae KORDI 51-2.</title>
        <authorList>
            <person name="Choi D.H."/>
            <person name="Noh J.H."/>
            <person name="Kwon K.-K."/>
            <person name="Lee J.-H."/>
            <person name="Ryu J.-Y."/>
        </authorList>
    </citation>
    <scope>NUCLEOTIDE SEQUENCE [LARGE SCALE GENOMIC DNA]</scope>
    <source>
        <strain evidence="5 6">KORDI 51-2</strain>
    </source>
</reference>
<gene>
    <name evidence="5" type="ORF">KR51_00035040</name>
</gene>
<keyword evidence="2 3" id="KW-0413">Isomerase</keyword>
<sequence>MKMRVARWLAIAIAMLWSGALAACGSTPEATAVGETAASTEIANNFAGVDVERLPRLQGTATVEMVVKGQPIAIEVDGDAAPITAGNFVDLVDRGFYDGLTFHRVVREPQPFVVQGGDPTGTGTGGFIDPETQRERQIPLEIKAEGADEPVYGRPSAVSEPLLRHERGALSMARTQVPNSASSQFYIALAQLTFLDGDYAVFGTVTDGMETVDTIQQGDRIESARVTSGLENLQR</sequence>
<dbReference type="Proteomes" id="UP000016960">
    <property type="component" value="Unassembled WGS sequence"/>
</dbReference>
<dbReference type="InterPro" id="IPR002130">
    <property type="entry name" value="Cyclophilin-type_PPIase_dom"/>
</dbReference>
<comment type="similarity">
    <text evidence="3">Belongs to the cyclophilin-type PPIase family.</text>
</comment>
<keyword evidence="6" id="KW-1185">Reference proteome</keyword>
<dbReference type="GO" id="GO:0003755">
    <property type="term" value="F:peptidyl-prolyl cis-trans isomerase activity"/>
    <property type="evidence" value="ECO:0007669"/>
    <property type="project" value="UniProtKB-UniRule"/>
</dbReference>
<dbReference type="EMBL" id="ASSJ01000082">
    <property type="protein sequence ID" value="ERN40016.1"/>
    <property type="molecule type" value="Genomic_DNA"/>
</dbReference>
<evidence type="ECO:0000259" key="4">
    <source>
        <dbReference type="PROSITE" id="PS50072"/>
    </source>
</evidence>
<evidence type="ECO:0000256" key="3">
    <source>
        <dbReference type="RuleBase" id="RU363019"/>
    </source>
</evidence>
<evidence type="ECO:0000256" key="1">
    <source>
        <dbReference type="ARBA" id="ARBA00023110"/>
    </source>
</evidence>
<dbReference type="InterPro" id="IPR044665">
    <property type="entry name" value="E_coli_cyclophilin_A-like"/>
</dbReference>
<dbReference type="eggNOG" id="COG0652">
    <property type="taxonomic scope" value="Bacteria"/>
</dbReference>
<feature type="signal peptide" evidence="3">
    <location>
        <begin position="1"/>
        <end position="22"/>
    </location>
</feature>
<dbReference type="PANTHER" id="PTHR43246">
    <property type="entry name" value="PEPTIDYL-PROLYL CIS-TRANS ISOMERASE CYP38, CHLOROPLASTIC"/>
    <property type="match status" value="1"/>
</dbReference>
<dbReference type="PRINTS" id="PR00153">
    <property type="entry name" value="CSAPPISMRASE"/>
</dbReference>
<dbReference type="OrthoDB" id="9796864at2"/>
<feature type="domain" description="PPIase cyclophilin-type" evidence="4">
    <location>
        <begin position="72"/>
        <end position="217"/>
    </location>
</feature>
<accession>U5DEH1</accession>
<organism evidence="5 6">
    <name type="scientific">Rubidibacter lacunae KORDI 51-2</name>
    <dbReference type="NCBI Taxonomy" id="582515"/>
    <lineage>
        <taxon>Bacteria</taxon>
        <taxon>Bacillati</taxon>
        <taxon>Cyanobacteriota</taxon>
        <taxon>Cyanophyceae</taxon>
        <taxon>Oscillatoriophycideae</taxon>
        <taxon>Chroococcales</taxon>
        <taxon>Aphanothecaceae</taxon>
        <taxon>Rubidibacter</taxon>
    </lineage>
</organism>
<comment type="function">
    <text evidence="3">PPIases accelerate the folding of proteins. It catalyzes the cis-trans isomerization of proline imidic peptide bonds in oligopeptides.</text>
</comment>
<comment type="caution">
    <text evidence="5">The sequence shown here is derived from an EMBL/GenBank/DDBJ whole genome shotgun (WGS) entry which is preliminary data.</text>
</comment>
<dbReference type="InterPro" id="IPR029000">
    <property type="entry name" value="Cyclophilin-like_dom_sf"/>
</dbReference>
<name>U5DEH1_9CHRO</name>
<dbReference type="STRING" id="582515.KR51_00035040"/>